<comment type="caution">
    <text evidence="1">The sequence shown here is derived from an EMBL/GenBank/DDBJ whole genome shotgun (WGS) entry which is preliminary data.</text>
</comment>
<feature type="non-terminal residue" evidence="1">
    <location>
        <position position="1"/>
    </location>
</feature>
<sequence>SMFELLKETVALLSTYGEEMPEEISLQLHDLPEHWDGTKKLFLRVKQQVAPLQAQEVNILRRKCQ</sequence>
<gene>
    <name evidence="1" type="primary">Dnah17</name>
    <name evidence="1" type="ORF">ZAPATR_R14584</name>
</gene>
<accession>A0A7L3F997</accession>
<feature type="non-terminal residue" evidence="1">
    <location>
        <position position="65"/>
    </location>
</feature>
<reference evidence="1 2" key="1">
    <citation type="submission" date="2019-09" db="EMBL/GenBank/DDBJ databases">
        <title>Bird 10,000 Genomes (B10K) Project - Family phase.</title>
        <authorList>
            <person name="Zhang G."/>
        </authorList>
    </citation>
    <scope>NUCLEOTIDE SEQUENCE [LARGE SCALE GENOMIC DNA]</scope>
    <source>
        <strain evidence="1">B10K-DU-011-47</strain>
        <tissue evidence="1">Mixed tissue sample</tissue>
    </source>
</reference>
<proteinExistence type="predicted"/>
<protein>
    <submittedName>
        <fullName evidence="1">DYH17 protein</fullName>
    </submittedName>
</protein>
<name>A0A7L3F997_9GRUI</name>
<dbReference type="AlphaFoldDB" id="A0A7L3F997"/>
<evidence type="ECO:0000313" key="1">
    <source>
        <dbReference type="EMBL" id="NXT75790.1"/>
    </source>
</evidence>
<evidence type="ECO:0000313" key="2">
    <source>
        <dbReference type="Proteomes" id="UP000557426"/>
    </source>
</evidence>
<keyword evidence="2" id="KW-1185">Reference proteome</keyword>
<organism evidence="1 2">
    <name type="scientific">Zapornia atra</name>
    <name type="common">Henderson crake</name>
    <dbReference type="NCBI Taxonomy" id="2585822"/>
    <lineage>
        <taxon>Eukaryota</taxon>
        <taxon>Metazoa</taxon>
        <taxon>Chordata</taxon>
        <taxon>Craniata</taxon>
        <taxon>Vertebrata</taxon>
        <taxon>Euteleostomi</taxon>
        <taxon>Archelosauria</taxon>
        <taxon>Archosauria</taxon>
        <taxon>Dinosauria</taxon>
        <taxon>Saurischia</taxon>
        <taxon>Theropoda</taxon>
        <taxon>Coelurosauria</taxon>
        <taxon>Aves</taxon>
        <taxon>Neognathae</taxon>
        <taxon>Neoaves</taxon>
        <taxon>Gruiformes</taxon>
        <taxon>Rallidae</taxon>
        <taxon>Zapornia</taxon>
    </lineage>
</organism>
<dbReference type="Proteomes" id="UP000557426">
    <property type="component" value="Unassembled WGS sequence"/>
</dbReference>
<dbReference type="EMBL" id="VZTU01007360">
    <property type="protein sequence ID" value="NXT75790.1"/>
    <property type="molecule type" value="Genomic_DNA"/>
</dbReference>